<dbReference type="Proteomes" id="UP001237737">
    <property type="component" value="Unassembled WGS sequence"/>
</dbReference>
<evidence type="ECO:0000313" key="5">
    <source>
        <dbReference type="Proteomes" id="UP001237737"/>
    </source>
</evidence>
<dbReference type="SMART" id="SM00862">
    <property type="entry name" value="Trans_reg_C"/>
    <property type="match status" value="1"/>
</dbReference>
<dbReference type="Gene3D" id="1.10.10.10">
    <property type="entry name" value="Winged helix-like DNA-binding domain superfamily/Winged helix DNA-binding domain"/>
    <property type="match status" value="1"/>
</dbReference>
<dbReference type="SUPFAM" id="SSF52540">
    <property type="entry name" value="P-loop containing nucleoside triphosphate hydrolases"/>
    <property type="match status" value="1"/>
</dbReference>
<sequence>MQHTQDPVFFSFGDWTVRPAQRSIERRDERLVLEPKLIDVLTYLAGTGGKVVSAEQLLTDCWRGTFYGDNPVHKTVALLRKALHDDARAPRYIATVRKRGYQVVAAVTFADGRSTGIAARSWHGGSPYRGLLAFGGGDADVFFGRTRATADVLAAIVHQHRAGCAFVLVAGPSGCGKSSLIHAGVVPALLNDGGYDGLRALAWSAMASRTPGLTPVEALALAMTRWEIRGRPLFVDTERRALARALEDDMDFVIRRIALCLSEDRGASEGDVLLLVVDALEGLVTSASTTADATPLVSALRRLARSGKVAVLALCRNDFYPQLMALPELLALKRDGASYDLAAPGPGELAQMIRLPALAAGLHFERDGASERQLDDVLIETACRRVGSLPLLQYTLQALYESRDATGTLTFAAYRRLGGVEGALGLRAEQVLDGLGPVATAAFPRILNRLVAVASDGDEVTARVARWRDLDEDERILLHELVDARLLVSLLEDDEPCFTVAHEALLRHWPRVGTWIDEHRAMLRSRSRIATMSRRWFDEDRRREHLLPRGQLLADARLLYRGAQPPLTERQREFVRRSLRHARLRTVAFAAMSTAIVILSALSSLAAVDARRAEIHAEARRADAEGLLDFMLGDMYERLDALGRLDLLDEVTRRAMVVLGHDWQADVPEAVLRQARALRQVGEIRYARGDLDAAGQAFLAANASLRHLFATAPDTPAAYAERGKIDFWRAQIASSRGRADDARQAWLAYLDDATHRAALEPDDPDAWLELSYANNCLGSAALRADRLDEALAYFGTSAQFKHRVLGMRPTDRPTWLELADTMSWMAMAEQQRGDLRLALRMLEMERWAVLAARENGPPTNRWLYRHALAELHVARAQADLGQVTDAADGYASSATTFAALVRDVPDNRGWQRDLAWTRTQQGWLALAMDDAPQAAHWLDEGERLLRSLLTIDGGVVDWRNVLALNRTYRSIVLLRSGAAKQALRAAVDATNLLRPAPGSRPNSSTRLLTASASIAEGEAAMALGFREEAAAHWRRAIDELQAQAAHSSDPRLLDPYVRALLLLGRGGEAEIYLERLRHAEYRAPAFESFVHSP</sequence>
<dbReference type="PANTHER" id="PTHR47691">
    <property type="entry name" value="REGULATOR-RELATED"/>
    <property type="match status" value="1"/>
</dbReference>
<dbReference type="RefSeq" id="WP_306851130.1">
    <property type="nucleotide sequence ID" value="NZ_JAUSSK010000004.1"/>
</dbReference>
<comment type="caution">
    <text evidence="4">The sequence shown here is derived from an EMBL/GenBank/DDBJ whole genome shotgun (WGS) entry which is preliminary data.</text>
</comment>
<dbReference type="Pfam" id="PF20703">
    <property type="entry name" value="nSTAND1"/>
    <property type="match status" value="1"/>
</dbReference>
<dbReference type="InterPro" id="IPR027417">
    <property type="entry name" value="P-loop_NTPase"/>
</dbReference>
<dbReference type="Pfam" id="PF00486">
    <property type="entry name" value="Trans_reg_C"/>
    <property type="match status" value="1"/>
</dbReference>
<gene>
    <name evidence="4" type="ORF">J2T07_003204</name>
</gene>
<evidence type="ECO:0000256" key="1">
    <source>
        <dbReference type="ARBA" id="ARBA00023125"/>
    </source>
</evidence>
<keyword evidence="5" id="KW-1185">Reference proteome</keyword>
<dbReference type="SUPFAM" id="SSF46894">
    <property type="entry name" value="C-terminal effector domain of the bipartite response regulators"/>
    <property type="match status" value="1"/>
</dbReference>
<dbReference type="SUPFAM" id="SSF48452">
    <property type="entry name" value="TPR-like"/>
    <property type="match status" value="1"/>
</dbReference>
<feature type="DNA-binding region" description="OmpR/PhoB-type" evidence="2">
    <location>
        <begin position="7"/>
        <end position="105"/>
    </location>
</feature>
<dbReference type="InterPro" id="IPR049052">
    <property type="entry name" value="nSTAND1"/>
</dbReference>
<evidence type="ECO:0000313" key="4">
    <source>
        <dbReference type="EMBL" id="MDQ0010998.1"/>
    </source>
</evidence>
<dbReference type="InterPro" id="IPR001867">
    <property type="entry name" value="OmpR/PhoB-type_DNA-bd"/>
</dbReference>
<evidence type="ECO:0000256" key="2">
    <source>
        <dbReference type="PROSITE-ProRule" id="PRU01091"/>
    </source>
</evidence>
<dbReference type="InterPro" id="IPR036388">
    <property type="entry name" value="WH-like_DNA-bd_sf"/>
</dbReference>
<dbReference type="PROSITE" id="PS51755">
    <property type="entry name" value="OMPR_PHOB"/>
    <property type="match status" value="1"/>
</dbReference>
<dbReference type="EMBL" id="JAUSSK010000004">
    <property type="protein sequence ID" value="MDQ0010998.1"/>
    <property type="molecule type" value="Genomic_DNA"/>
</dbReference>
<accession>A0ABT9T151</accession>
<dbReference type="Gene3D" id="3.40.50.300">
    <property type="entry name" value="P-loop containing nucleotide triphosphate hydrolases"/>
    <property type="match status" value="1"/>
</dbReference>
<feature type="domain" description="OmpR/PhoB-type" evidence="3">
    <location>
        <begin position="7"/>
        <end position="105"/>
    </location>
</feature>
<dbReference type="CDD" id="cd00383">
    <property type="entry name" value="trans_reg_C"/>
    <property type="match status" value="1"/>
</dbReference>
<dbReference type="GO" id="GO:0003677">
    <property type="term" value="F:DNA binding"/>
    <property type="evidence" value="ECO:0007669"/>
    <property type="project" value="UniProtKB-KW"/>
</dbReference>
<evidence type="ECO:0000259" key="3">
    <source>
        <dbReference type="PROSITE" id="PS51755"/>
    </source>
</evidence>
<reference evidence="4 5" key="1">
    <citation type="submission" date="2023-07" db="EMBL/GenBank/DDBJ databases">
        <title>Sorghum-associated microbial communities from plants grown in Nebraska, USA.</title>
        <authorList>
            <person name="Schachtman D."/>
        </authorList>
    </citation>
    <scope>NUCLEOTIDE SEQUENCE [LARGE SCALE GENOMIC DNA]</scope>
    <source>
        <strain evidence="4 5">CC60</strain>
    </source>
</reference>
<keyword evidence="1 2" id="KW-0238">DNA-binding</keyword>
<protein>
    <submittedName>
        <fullName evidence="4">DNA-binding winged helix-turn-helix (WHTH) protein/tetratricopeptide (TPR) repeat protein</fullName>
    </submittedName>
</protein>
<dbReference type="InterPro" id="IPR016032">
    <property type="entry name" value="Sig_transdc_resp-reg_C-effctor"/>
</dbReference>
<name>A0ABT9T151_9GAMM</name>
<organism evidence="4 5">
    <name type="scientific">Luteibacter jiangsuensis</name>
    <dbReference type="NCBI Taxonomy" id="637577"/>
    <lineage>
        <taxon>Bacteria</taxon>
        <taxon>Pseudomonadati</taxon>
        <taxon>Pseudomonadota</taxon>
        <taxon>Gammaproteobacteria</taxon>
        <taxon>Lysobacterales</taxon>
        <taxon>Rhodanobacteraceae</taxon>
        <taxon>Luteibacter</taxon>
    </lineage>
</organism>
<dbReference type="InterPro" id="IPR011990">
    <property type="entry name" value="TPR-like_helical_dom_sf"/>
</dbReference>
<dbReference type="PANTHER" id="PTHR47691:SF3">
    <property type="entry name" value="HTH-TYPE TRANSCRIPTIONAL REGULATOR RV0890C-RELATED"/>
    <property type="match status" value="1"/>
</dbReference>
<proteinExistence type="predicted"/>
<dbReference type="Gene3D" id="1.25.40.10">
    <property type="entry name" value="Tetratricopeptide repeat domain"/>
    <property type="match status" value="1"/>
</dbReference>